<protein>
    <submittedName>
        <fullName evidence="2">Uncharacterized protein</fullName>
    </submittedName>
</protein>
<proteinExistence type="predicted"/>
<feature type="compositionally biased region" description="Polar residues" evidence="1">
    <location>
        <begin position="64"/>
        <end position="82"/>
    </location>
</feature>
<feature type="region of interest" description="Disordered" evidence="1">
    <location>
        <begin position="53"/>
        <end position="82"/>
    </location>
</feature>
<dbReference type="Proteomes" id="UP000824120">
    <property type="component" value="Chromosome 5"/>
</dbReference>
<evidence type="ECO:0000313" key="3">
    <source>
        <dbReference type="Proteomes" id="UP000824120"/>
    </source>
</evidence>
<sequence length="82" mass="8837">MLPIPINPNTLFSNGMAEVEGGMDGGCQESHTNLQEKGSKGGNLSHVLHESTHIDHSPDFRPPATTTVQHPTSDHLQVQQQA</sequence>
<dbReference type="AlphaFoldDB" id="A0A9J5Z3R7"/>
<accession>A0A9J5Z3R7</accession>
<comment type="caution">
    <text evidence="2">The sequence shown here is derived from an EMBL/GenBank/DDBJ whole genome shotgun (WGS) entry which is preliminary data.</text>
</comment>
<dbReference type="EMBL" id="JACXVP010000005">
    <property type="protein sequence ID" value="KAG5606084.1"/>
    <property type="molecule type" value="Genomic_DNA"/>
</dbReference>
<evidence type="ECO:0000256" key="1">
    <source>
        <dbReference type="SAM" id="MobiDB-lite"/>
    </source>
</evidence>
<evidence type="ECO:0000313" key="2">
    <source>
        <dbReference type="EMBL" id="KAG5606084.1"/>
    </source>
</evidence>
<name>A0A9J5Z3R7_SOLCO</name>
<organism evidence="2 3">
    <name type="scientific">Solanum commersonii</name>
    <name type="common">Commerson's wild potato</name>
    <name type="synonym">Commerson's nightshade</name>
    <dbReference type="NCBI Taxonomy" id="4109"/>
    <lineage>
        <taxon>Eukaryota</taxon>
        <taxon>Viridiplantae</taxon>
        <taxon>Streptophyta</taxon>
        <taxon>Embryophyta</taxon>
        <taxon>Tracheophyta</taxon>
        <taxon>Spermatophyta</taxon>
        <taxon>Magnoliopsida</taxon>
        <taxon>eudicotyledons</taxon>
        <taxon>Gunneridae</taxon>
        <taxon>Pentapetalae</taxon>
        <taxon>asterids</taxon>
        <taxon>lamiids</taxon>
        <taxon>Solanales</taxon>
        <taxon>Solanaceae</taxon>
        <taxon>Solanoideae</taxon>
        <taxon>Solaneae</taxon>
        <taxon>Solanum</taxon>
    </lineage>
</organism>
<gene>
    <name evidence="2" type="ORF">H5410_027576</name>
</gene>
<keyword evidence="3" id="KW-1185">Reference proteome</keyword>
<reference evidence="2 3" key="1">
    <citation type="submission" date="2020-09" db="EMBL/GenBank/DDBJ databases">
        <title>De no assembly of potato wild relative species, Solanum commersonii.</title>
        <authorList>
            <person name="Cho K."/>
        </authorList>
    </citation>
    <scope>NUCLEOTIDE SEQUENCE [LARGE SCALE GENOMIC DNA]</scope>
    <source>
        <strain evidence="2">LZ3.2</strain>
        <tissue evidence="2">Leaf</tissue>
    </source>
</reference>
<dbReference type="OrthoDB" id="1326096at2759"/>